<dbReference type="Gene3D" id="1.10.260.30">
    <property type="entry name" value="Signal recognition particle, SRP54 subunit, M-domain"/>
    <property type="match status" value="1"/>
</dbReference>
<feature type="domain" description="Signal recognition particle SRP54 subunit M-domain" evidence="1">
    <location>
        <begin position="26"/>
        <end position="122"/>
    </location>
</feature>
<dbReference type="PANTHER" id="PTHR11564">
    <property type="entry name" value="SIGNAL RECOGNITION PARTICLE 54K PROTEIN SRP54"/>
    <property type="match status" value="1"/>
</dbReference>
<sequence length="164" mass="18308">MDKLNEVVLTDQQPELLQKLSQGKPTLRIMYELFQCILKMGPIGQGLSMLFGADFLPKGNEKEIRAKFNGYLTLMDSMTNEELDSSNPKLMNQSRIMRIARGAGRRVHEVIELLEAYKRLANTSKNKSLMKGLNQMGGAGGLQNIIKHMSSSKDMMGIFGGGRK</sequence>
<dbReference type="EMBL" id="MJEQ01005443">
    <property type="protein sequence ID" value="OIT20331.1"/>
    <property type="molecule type" value="Genomic_DNA"/>
</dbReference>
<reference evidence="2" key="1">
    <citation type="submission" date="2016-11" db="EMBL/GenBank/DDBJ databases">
        <title>The genome of Nicotiana attenuata.</title>
        <authorList>
            <person name="Xu S."/>
            <person name="Brockmoeller T."/>
            <person name="Gaquerel E."/>
            <person name="Navarro A."/>
            <person name="Kuhl H."/>
            <person name="Gase K."/>
            <person name="Ling Z."/>
            <person name="Zhou W."/>
            <person name="Kreitzer C."/>
            <person name="Stanke M."/>
            <person name="Tang H."/>
            <person name="Lyons E."/>
            <person name="Pandey P."/>
            <person name="Pandey S.P."/>
            <person name="Timmermann B."/>
            <person name="Baldwin I.T."/>
        </authorList>
    </citation>
    <scope>NUCLEOTIDE SEQUENCE [LARGE SCALE GENOMIC DNA]</scope>
    <source>
        <strain evidence="2">UT</strain>
    </source>
</reference>
<dbReference type="SMR" id="A0A1J6KBY0"/>
<protein>
    <submittedName>
        <fullName evidence="2">Signal recognition particle 54 kDa protein 2</fullName>
    </submittedName>
</protein>
<dbReference type="Pfam" id="PF02978">
    <property type="entry name" value="SRP_SPB"/>
    <property type="match status" value="1"/>
</dbReference>
<dbReference type="GO" id="GO:0030942">
    <property type="term" value="F:endoplasmic reticulum signal peptide binding"/>
    <property type="evidence" value="ECO:0007669"/>
    <property type="project" value="TreeGrafter"/>
</dbReference>
<comment type="caution">
    <text evidence="2">The sequence shown here is derived from an EMBL/GenBank/DDBJ whole genome shotgun (WGS) entry which is preliminary data.</text>
</comment>
<dbReference type="GO" id="GO:0003924">
    <property type="term" value="F:GTPase activity"/>
    <property type="evidence" value="ECO:0007669"/>
    <property type="project" value="InterPro"/>
</dbReference>
<dbReference type="SUPFAM" id="SSF47446">
    <property type="entry name" value="Signal peptide-binding domain"/>
    <property type="match status" value="1"/>
</dbReference>
<gene>
    <name evidence="2" type="primary">SR542_0</name>
    <name evidence="2" type="ORF">A4A49_63525</name>
</gene>
<dbReference type="Gramene" id="OIT20331">
    <property type="protein sequence ID" value="OIT20331"/>
    <property type="gene ID" value="A4A49_63525"/>
</dbReference>
<dbReference type="Proteomes" id="UP000187609">
    <property type="component" value="Unassembled WGS sequence"/>
</dbReference>
<keyword evidence="3" id="KW-1185">Reference proteome</keyword>
<evidence type="ECO:0000259" key="1">
    <source>
        <dbReference type="Pfam" id="PF02978"/>
    </source>
</evidence>
<evidence type="ECO:0000313" key="3">
    <source>
        <dbReference type="Proteomes" id="UP000187609"/>
    </source>
</evidence>
<dbReference type="GeneID" id="109220323"/>
<proteinExistence type="predicted"/>
<dbReference type="OMA" id="RIMYELF"/>
<name>A0A1J6KBY0_NICAT</name>
<dbReference type="GO" id="GO:0006616">
    <property type="term" value="P:SRP-dependent cotranslational protein targeting to membrane, translocation"/>
    <property type="evidence" value="ECO:0007669"/>
    <property type="project" value="TreeGrafter"/>
</dbReference>
<accession>A0A1J6KBY0</accession>
<dbReference type="STRING" id="49451.A0A1J6KBY0"/>
<dbReference type="KEGG" id="nau:109220323"/>
<organism evidence="2 3">
    <name type="scientific">Nicotiana attenuata</name>
    <name type="common">Coyote tobacco</name>
    <dbReference type="NCBI Taxonomy" id="49451"/>
    <lineage>
        <taxon>Eukaryota</taxon>
        <taxon>Viridiplantae</taxon>
        <taxon>Streptophyta</taxon>
        <taxon>Embryophyta</taxon>
        <taxon>Tracheophyta</taxon>
        <taxon>Spermatophyta</taxon>
        <taxon>Magnoliopsida</taxon>
        <taxon>eudicotyledons</taxon>
        <taxon>Gunneridae</taxon>
        <taxon>Pentapetalae</taxon>
        <taxon>asterids</taxon>
        <taxon>lamiids</taxon>
        <taxon>Solanales</taxon>
        <taxon>Solanaceae</taxon>
        <taxon>Nicotianoideae</taxon>
        <taxon>Nicotianeae</taxon>
        <taxon>Nicotiana</taxon>
    </lineage>
</organism>
<dbReference type="GO" id="GO:0005829">
    <property type="term" value="C:cytosol"/>
    <property type="evidence" value="ECO:0007669"/>
    <property type="project" value="TreeGrafter"/>
</dbReference>
<dbReference type="OrthoDB" id="10250817at2759"/>
<dbReference type="AlphaFoldDB" id="A0A1J6KBY0"/>
<dbReference type="GO" id="GO:0005525">
    <property type="term" value="F:GTP binding"/>
    <property type="evidence" value="ECO:0007669"/>
    <property type="project" value="InterPro"/>
</dbReference>
<dbReference type="InterPro" id="IPR022941">
    <property type="entry name" value="SRP54"/>
</dbReference>
<dbReference type="PANTHER" id="PTHR11564:SF5">
    <property type="entry name" value="SIGNAL RECOGNITION PARTICLE SUBUNIT SRP54"/>
    <property type="match status" value="1"/>
</dbReference>
<evidence type="ECO:0000313" key="2">
    <source>
        <dbReference type="EMBL" id="OIT20331.1"/>
    </source>
</evidence>
<dbReference type="GO" id="GO:0008312">
    <property type="term" value="F:7S RNA binding"/>
    <property type="evidence" value="ECO:0007669"/>
    <property type="project" value="InterPro"/>
</dbReference>
<dbReference type="InterPro" id="IPR004125">
    <property type="entry name" value="Signal_recog_particle_SRP54_M"/>
</dbReference>
<dbReference type="InterPro" id="IPR036891">
    <property type="entry name" value="Signal_recog_part_SRP54_M_sf"/>
</dbReference>
<dbReference type="GO" id="GO:0005786">
    <property type="term" value="C:signal recognition particle, endoplasmic reticulum targeting"/>
    <property type="evidence" value="ECO:0007669"/>
    <property type="project" value="TreeGrafter"/>
</dbReference>